<feature type="binding site" description="axial binding residue" evidence="24">
    <location>
        <position position="1068"/>
    </location>
    <ligand>
        <name>heme b</name>
        <dbReference type="ChEBI" id="CHEBI:60344"/>
    </ligand>
    <ligandPart>
        <name>Fe</name>
        <dbReference type="ChEBI" id="CHEBI:18248"/>
    </ligandPart>
</feature>
<evidence type="ECO:0000256" key="10">
    <source>
        <dbReference type="ARBA" id="ARBA00022729"/>
    </source>
</evidence>
<feature type="domain" description="Ig-like" evidence="27">
    <location>
        <begin position="329"/>
        <end position="415"/>
    </location>
</feature>
<evidence type="ECO:0000256" key="26">
    <source>
        <dbReference type="SAM" id="SignalP"/>
    </source>
</evidence>
<keyword evidence="6" id="KW-0575">Peroxidase</keyword>
<evidence type="ECO:0000256" key="18">
    <source>
        <dbReference type="ARBA" id="ARBA00047544"/>
    </source>
</evidence>
<keyword evidence="13 24" id="KW-0408">Iron</keyword>
<feature type="domain" description="Ig-like" evidence="27">
    <location>
        <begin position="517"/>
        <end position="603"/>
    </location>
</feature>
<dbReference type="InterPro" id="IPR013106">
    <property type="entry name" value="Ig_V-set"/>
</dbReference>
<dbReference type="SUPFAM" id="SSF52058">
    <property type="entry name" value="L domain-like"/>
    <property type="match status" value="1"/>
</dbReference>
<dbReference type="InterPro" id="IPR034824">
    <property type="entry name" value="Peroxidasin_peroxidase"/>
</dbReference>
<comment type="similarity">
    <text evidence="23">Belongs to the peroxidase family. XPO subfamily.</text>
</comment>
<dbReference type="Gene3D" id="1.10.640.10">
    <property type="entry name" value="Haem peroxidase domain superfamily, animal type"/>
    <property type="match status" value="1"/>
</dbReference>
<evidence type="ECO:0000256" key="3">
    <source>
        <dbReference type="ARBA" id="ARBA00004613"/>
    </source>
</evidence>
<evidence type="ECO:0000256" key="7">
    <source>
        <dbReference type="ARBA" id="ARBA00022614"/>
    </source>
</evidence>
<dbReference type="SMART" id="SM00369">
    <property type="entry name" value="LRR_TYP"/>
    <property type="match status" value="6"/>
</dbReference>
<comment type="catalytic activity">
    <reaction evidence="21">
        <text>L-tyrosyl-[protein] + bromide + H2O2 + H(+) = 3-bromo-L-tyrosyl-[protein] + 2 H2O</text>
        <dbReference type="Rhea" id="RHEA:69360"/>
        <dbReference type="Rhea" id="RHEA-COMP:10136"/>
        <dbReference type="Rhea" id="RHEA-COMP:17686"/>
        <dbReference type="ChEBI" id="CHEBI:15377"/>
        <dbReference type="ChEBI" id="CHEBI:15378"/>
        <dbReference type="ChEBI" id="CHEBI:15858"/>
        <dbReference type="ChEBI" id="CHEBI:16240"/>
        <dbReference type="ChEBI" id="CHEBI:46858"/>
        <dbReference type="ChEBI" id="CHEBI:183512"/>
    </reaction>
    <physiologicalReaction direction="left-to-right" evidence="21">
        <dbReference type="Rhea" id="RHEA:69361"/>
    </physiologicalReaction>
</comment>
<dbReference type="SUPFAM" id="SSF48726">
    <property type="entry name" value="Immunoglobulin"/>
    <property type="match status" value="4"/>
</dbReference>
<dbReference type="PROSITE" id="PS51450">
    <property type="entry name" value="LRR"/>
    <property type="match status" value="3"/>
</dbReference>
<evidence type="ECO:0000256" key="11">
    <source>
        <dbReference type="ARBA" id="ARBA00022737"/>
    </source>
</evidence>
<evidence type="ECO:0000256" key="4">
    <source>
        <dbReference type="ARBA" id="ARBA00022475"/>
    </source>
</evidence>
<evidence type="ECO:0000256" key="2">
    <source>
        <dbReference type="ARBA" id="ARBA00004236"/>
    </source>
</evidence>
<evidence type="ECO:0000256" key="15">
    <source>
        <dbReference type="ARBA" id="ARBA00023157"/>
    </source>
</evidence>
<dbReference type="KEGG" id="dvv:114337047"/>
<evidence type="ECO:0000256" key="8">
    <source>
        <dbReference type="ARBA" id="ARBA00022617"/>
    </source>
</evidence>
<dbReference type="InterPro" id="IPR013098">
    <property type="entry name" value="Ig_I-set"/>
</dbReference>
<dbReference type="FunFam" id="3.80.10.10:FF:000732">
    <property type="entry name" value="GD11101"/>
    <property type="match status" value="1"/>
</dbReference>
<evidence type="ECO:0000256" key="6">
    <source>
        <dbReference type="ARBA" id="ARBA00022559"/>
    </source>
</evidence>
<feature type="domain" description="Ig-like" evidence="27">
    <location>
        <begin position="420"/>
        <end position="505"/>
    </location>
</feature>
<dbReference type="RefSeq" id="XP_028143264.1">
    <property type="nucleotide sequence ID" value="XM_028287463.1"/>
</dbReference>
<feature type="signal peptide" evidence="26">
    <location>
        <begin position="1"/>
        <end position="19"/>
    </location>
</feature>
<dbReference type="InterPro" id="IPR003598">
    <property type="entry name" value="Ig_sub2"/>
</dbReference>
<evidence type="ECO:0000256" key="12">
    <source>
        <dbReference type="ARBA" id="ARBA00023002"/>
    </source>
</evidence>
<keyword evidence="15" id="KW-1015">Disulfide bond</keyword>
<dbReference type="InterPro" id="IPR007110">
    <property type="entry name" value="Ig-like_dom"/>
</dbReference>
<evidence type="ECO:0000256" key="9">
    <source>
        <dbReference type="ARBA" id="ARBA00022723"/>
    </source>
</evidence>
<dbReference type="SMART" id="SM00408">
    <property type="entry name" value="IGc2"/>
    <property type="match status" value="4"/>
</dbReference>
<evidence type="ECO:0000256" key="22">
    <source>
        <dbReference type="ARBA" id="ARBA00049501"/>
    </source>
</evidence>
<gene>
    <name evidence="28" type="primary">LOC114337047</name>
</gene>
<keyword evidence="25" id="KW-0175">Coiled coil</keyword>
<dbReference type="InterPro" id="IPR036179">
    <property type="entry name" value="Ig-like_dom_sf"/>
</dbReference>
<dbReference type="Gene3D" id="2.60.40.10">
    <property type="entry name" value="Immunoglobulins"/>
    <property type="match status" value="4"/>
</dbReference>
<evidence type="ECO:0000256" key="21">
    <source>
        <dbReference type="ARBA" id="ARBA00048887"/>
    </source>
</evidence>
<dbReference type="Pfam" id="PF13855">
    <property type="entry name" value="LRR_8"/>
    <property type="match status" value="1"/>
</dbReference>
<dbReference type="Pfam" id="PF03098">
    <property type="entry name" value="An_peroxidase"/>
    <property type="match status" value="1"/>
</dbReference>
<dbReference type="Pfam" id="PF07679">
    <property type="entry name" value="I-set"/>
    <property type="match status" value="4"/>
</dbReference>
<dbReference type="FunFam" id="2.60.40.10:FF:000273">
    <property type="entry name" value="contactin-3 isoform X1"/>
    <property type="match status" value="1"/>
</dbReference>
<dbReference type="Pfam" id="PF00560">
    <property type="entry name" value="LRR_1"/>
    <property type="match status" value="1"/>
</dbReference>
<comment type="cofactor">
    <cofactor evidence="1">
        <name>heme b</name>
        <dbReference type="ChEBI" id="CHEBI:60344"/>
    </cofactor>
</comment>
<dbReference type="FunFam" id="2.60.40.10:FF:001851">
    <property type="entry name" value="Peroxidasin"/>
    <property type="match status" value="1"/>
</dbReference>
<protein>
    <submittedName>
        <fullName evidence="28">Peroxidasin</fullName>
    </submittedName>
</protein>
<dbReference type="InterPro" id="IPR013783">
    <property type="entry name" value="Ig-like_fold"/>
</dbReference>
<feature type="domain" description="Ig-like" evidence="27">
    <location>
        <begin position="242"/>
        <end position="308"/>
    </location>
</feature>
<dbReference type="InterPro" id="IPR037120">
    <property type="entry name" value="Haem_peroxidase_sf_animal"/>
</dbReference>
<accession>A0A6P7G2T4</accession>
<dbReference type="InterPro" id="IPR003591">
    <property type="entry name" value="Leu-rich_rpt_typical-subtyp"/>
</dbReference>
<keyword evidence="4" id="KW-1003">Cell membrane</keyword>
<dbReference type="InterPro" id="IPR019791">
    <property type="entry name" value="Haem_peroxidase_animal"/>
</dbReference>
<sequence>MRWNYGLVVLLAVVFLGEATQCPSKCQCYKKSVKCIKQELTNVPNTSAQTTFLDVRFNKIAEIPSQTFSENNKLVTLLLNSNRLTSLQEGVFDGLDNLQHLYLYYNKIRFIHPNAFQGLTKLERLYLHHNQLEEIYPGTFSNLPSLKRLNLYHNRLKHLPEEGFQHLPSLERLRLDHNALVCNCDMLWLSHMFASNSVEGSAHCKYPIEMQGMPLKEADAEHLHCESGLIKEGPRDIKISWGQNAVFTCKVYDPSVSIFWMRDEQELPPDHQKYIIMDNGTLLIQNANENDDGYYECIAKTPEKEETSAPAKMVVEKPEELHEKYFGSPRFTQSPANTYASTGDPEIILRCNAEGNPSPVIKWAKNGVRIPPSNKHIYLQDGSLVVKDIEATDHGSYQCEAINNKGRVKAEANIIIRAPPVFSIQPENINTQVGNNIKLECVASGTPIPEITWFKNDEEVLPNDAGGRIKLSEDRTLLEIGNVQESDTATYVCEAWNEVGMREVSAYVRVENTSYKPAKLVYKPINIEVFVGSTIELPCKATGDPKPGITWQKDGSSMQRTGRFKVALSGNLYIYKVGPEDQGRYECTALNDYGRDSASGYVTVKKLKDPTGVGIGDQYVKLAFAEATEEVDRAINRTLDNLVKNKDTRNPGDLFRLIRYPDAPARELARASEIYERTLTNIRKYVQAGNLTLNSTADFDYKELLSSEHLDMIARLSGCTSHRLFRNCSNMCFHSKYRSVDGTCNNLQHPTWGASLTEFRRVLRPIYEDGLQKPVGWIKDKKYHGYTKPSSRLVSTTLITTTKITPDPEITHMVMQWGQFLDHDLDHALPSVTSESWDGIDCKKSCDYRAPCYPMDVPQNDPRVTNRRCIDFIRTSSICGSGMTSVFFDSIQPREQINQLTSYIDASQVYGFSEELASNLRDHNTNWGRLREGPIFPGKKALLPYAENQGIDCRRNLTESTLNCFVAGDIRANEQVGLLAMHTIWLREHNRIAKELKIMNPHWDTDQLYHEARKIVGASMQHVTYKQWLPIIIGKKGMEKLGEYQGYNPNINPSISNVFATAALRFGHTLINPVLHRLNSDFKPIREGNLPLSKAFFSPWRLVEEGGIDPLLRGFFTVAAKIKKSDENLNSELTETLFQAAHAVALDLAAMNVHRGRDHALPEYLEYRKFCNMTPVNSFDDLRYDISDANVRRKLQQLYGHPGNIDVFVGGILEDQIDGGKVGPLFQCILIEQFKRLRDGDRFYYENPSVFKPDQLAQIKQFNLARAICDNGDNITRITRDVFRLPEVQGGYVSCDEPRKVDLRFWYECFADCQYFERSERGCHVDFRTERRHILAKREAPPGTLIANETINGEEISMLMSRISVLEQDIDNMKNNLKEYDIYVKKLKQDAEN</sequence>
<feature type="coiled-coil region" evidence="25">
    <location>
        <begin position="1356"/>
        <end position="1390"/>
    </location>
</feature>
<organism evidence="28">
    <name type="scientific">Diabrotica virgifera virgifera</name>
    <name type="common">western corn rootworm</name>
    <dbReference type="NCBI Taxonomy" id="50390"/>
    <lineage>
        <taxon>Eukaryota</taxon>
        <taxon>Metazoa</taxon>
        <taxon>Ecdysozoa</taxon>
        <taxon>Arthropoda</taxon>
        <taxon>Hexapoda</taxon>
        <taxon>Insecta</taxon>
        <taxon>Pterygota</taxon>
        <taxon>Neoptera</taxon>
        <taxon>Endopterygota</taxon>
        <taxon>Coleoptera</taxon>
        <taxon>Polyphaga</taxon>
        <taxon>Cucujiformia</taxon>
        <taxon>Chrysomeloidea</taxon>
        <taxon>Chrysomelidae</taxon>
        <taxon>Galerucinae</taxon>
        <taxon>Diabroticina</taxon>
        <taxon>Diabroticites</taxon>
        <taxon>Diabrotica</taxon>
    </lineage>
</organism>
<dbReference type="SMART" id="SM00406">
    <property type="entry name" value="IGv"/>
    <property type="match status" value="2"/>
</dbReference>
<dbReference type="Gene3D" id="3.80.10.10">
    <property type="entry name" value="Ribonuclease Inhibitor"/>
    <property type="match status" value="2"/>
</dbReference>
<evidence type="ECO:0000256" key="23">
    <source>
        <dbReference type="ARBA" id="ARBA00061342"/>
    </source>
</evidence>
<dbReference type="PRINTS" id="PR00457">
    <property type="entry name" value="ANPEROXIDASE"/>
</dbReference>
<comment type="catalytic activity">
    <reaction evidence="20">
        <text>L-lysyl-[collagen] + L-methionyl-[collagen] + hypobromite = [collagen]-L-lysyl-N-S-L-methionyl-[collagen] + bromide + H2O + H(+)</text>
        <dbReference type="Rhea" id="RHEA:66024"/>
        <dbReference type="Rhea" id="RHEA-COMP:12751"/>
        <dbReference type="Rhea" id="RHEA-COMP:16949"/>
        <dbReference type="Rhea" id="RHEA-COMP:16951"/>
        <dbReference type="ChEBI" id="CHEBI:15377"/>
        <dbReference type="ChEBI" id="CHEBI:15378"/>
        <dbReference type="ChEBI" id="CHEBI:15858"/>
        <dbReference type="ChEBI" id="CHEBI:16044"/>
        <dbReference type="ChEBI" id="CHEBI:29250"/>
        <dbReference type="ChEBI" id="CHEBI:29969"/>
        <dbReference type="ChEBI" id="CHEBI:166867"/>
    </reaction>
    <physiologicalReaction direction="left-to-right" evidence="20">
        <dbReference type="Rhea" id="RHEA:66025"/>
    </physiologicalReaction>
</comment>
<evidence type="ECO:0000256" key="1">
    <source>
        <dbReference type="ARBA" id="ARBA00001970"/>
    </source>
</evidence>
<dbReference type="GO" id="GO:0020037">
    <property type="term" value="F:heme binding"/>
    <property type="evidence" value="ECO:0007669"/>
    <property type="project" value="InterPro"/>
</dbReference>
<dbReference type="InParanoid" id="A0A6P7G2T4"/>
<evidence type="ECO:0000256" key="16">
    <source>
        <dbReference type="ARBA" id="ARBA00023180"/>
    </source>
</evidence>
<dbReference type="InterPro" id="IPR010255">
    <property type="entry name" value="Haem_peroxidase_sf"/>
</dbReference>
<dbReference type="CDD" id="cd09826">
    <property type="entry name" value="peroxidasin_like"/>
    <property type="match status" value="1"/>
</dbReference>
<dbReference type="InterPro" id="IPR003599">
    <property type="entry name" value="Ig_sub"/>
</dbReference>
<comment type="catalytic activity">
    <reaction evidence="22">
        <text>hypobromite + L-tyrosyl-[protein] + H(+) = 3-bromo-L-tyrosyl-[protein] + H2O</text>
        <dbReference type="Rhea" id="RHEA:69356"/>
        <dbReference type="Rhea" id="RHEA-COMP:10136"/>
        <dbReference type="Rhea" id="RHEA-COMP:17686"/>
        <dbReference type="ChEBI" id="CHEBI:15377"/>
        <dbReference type="ChEBI" id="CHEBI:15378"/>
        <dbReference type="ChEBI" id="CHEBI:29250"/>
        <dbReference type="ChEBI" id="CHEBI:46858"/>
        <dbReference type="ChEBI" id="CHEBI:183512"/>
    </reaction>
    <physiologicalReaction direction="left-to-right" evidence="22">
        <dbReference type="Rhea" id="RHEA:69357"/>
    </physiologicalReaction>
</comment>
<feature type="chain" id="PRO_5027625482" evidence="26">
    <location>
        <begin position="20"/>
        <end position="1393"/>
    </location>
</feature>
<dbReference type="GO" id="GO:0005886">
    <property type="term" value="C:plasma membrane"/>
    <property type="evidence" value="ECO:0007669"/>
    <property type="project" value="UniProtKB-SubCell"/>
</dbReference>
<comment type="catalytic activity">
    <reaction evidence="18">
        <text>bromide + H2O2 = hypobromite + H2O</text>
        <dbReference type="Rhea" id="RHEA:66016"/>
        <dbReference type="ChEBI" id="CHEBI:15377"/>
        <dbReference type="ChEBI" id="CHEBI:15858"/>
        <dbReference type="ChEBI" id="CHEBI:16240"/>
        <dbReference type="ChEBI" id="CHEBI:29250"/>
    </reaction>
    <physiologicalReaction direction="left-to-right" evidence="18">
        <dbReference type="Rhea" id="RHEA:66017"/>
    </physiologicalReaction>
</comment>
<evidence type="ECO:0000256" key="17">
    <source>
        <dbReference type="ARBA" id="ARBA00023319"/>
    </source>
</evidence>
<evidence type="ECO:0000256" key="19">
    <source>
        <dbReference type="ARBA" id="ARBA00047610"/>
    </source>
</evidence>
<dbReference type="GO" id="GO:0046872">
    <property type="term" value="F:metal ion binding"/>
    <property type="evidence" value="ECO:0007669"/>
    <property type="project" value="UniProtKB-KW"/>
</dbReference>
<evidence type="ECO:0000313" key="28">
    <source>
        <dbReference type="RefSeq" id="XP_028143264.1"/>
    </source>
</evidence>
<keyword evidence="7" id="KW-0433">Leucine-rich repeat</keyword>
<keyword evidence="14" id="KW-0472">Membrane</keyword>
<evidence type="ECO:0000256" key="14">
    <source>
        <dbReference type="ARBA" id="ARBA00023136"/>
    </source>
</evidence>
<dbReference type="OrthoDB" id="823504at2759"/>
<dbReference type="FunCoup" id="A0A6P7G2T4">
    <property type="interactions" value="64"/>
</dbReference>
<dbReference type="PANTHER" id="PTHR11475:SF58">
    <property type="entry name" value="PEROXIDASIN"/>
    <property type="match status" value="1"/>
</dbReference>
<dbReference type="GO" id="GO:0005615">
    <property type="term" value="C:extracellular space"/>
    <property type="evidence" value="ECO:0007669"/>
    <property type="project" value="TreeGrafter"/>
</dbReference>
<dbReference type="SUPFAM" id="SSF48113">
    <property type="entry name" value="Heme-dependent peroxidases"/>
    <property type="match status" value="1"/>
</dbReference>
<dbReference type="InterPro" id="IPR001611">
    <property type="entry name" value="Leu-rich_rpt"/>
</dbReference>
<reference evidence="28" key="1">
    <citation type="submission" date="2025-08" db="UniProtKB">
        <authorList>
            <consortium name="RefSeq"/>
        </authorList>
    </citation>
    <scope>IDENTIFICATION</scope>
    <source>
        <tissue evidence="28">Whole insect</tissue>
    </source>
</reference>
<dbReference type="SMART" id="SM00409">
    <property type="entry name" value="IG"/>
    <property type="match status" value="4"/>
</dbReference>
<evidence type="ECO:0000259" key="27">
    <source>
        <dbReference type="PROSITE" id="PS50835"/>
    </source>
</evidence>
<evidence type="ECO:0000256" key="20">
    <source>
        <dbReference type="ARBA" id="ARBA00048396"/>
    </source>
</evidence>
<keyword evidence="16" id="KW-0325">Glycoprotein</keyword>
<evidence type="ECO:0000256" key="5">
    <source>
        <dbReference type="ARBA" id="ARBA00022525"/>
    </source>
</evidence>
<dbReference type="FunFam" id="2.60.40.10:FF:000107">
    <property type="entry name" value="Myosin, light chain kinase a"/>
    <property type="match status" value="1"/>
</dbReference>
<dbReference type="InterPro" id="IPR032675">
    <property type="entry name" value="LRR_dom_sf"/>
</dbReference>
<name>A0A6P7G2T4_DIAVI</name>
<keyword evidence="12" id="KW-0560">Oxidoreductase</keyword>
<keyword evidence="11" id="KW-0677">Repeat</keyword>
<dbReference type="PANTHER" id="PTHR11475">
    <property type="entry name" value="OXIDASE/PEROXIDASE"/>
    <property type="match status" value="1"/>
</dbReference>
<dbReference type="GO" id="GO:0004601">
    <property type="term" value="F:peroxidase activity"/>
    <property type="evidence" value="ECO:0007669"/>
    <property type="project" value="UniProtKB-KW"/>
</dbReference>
<keyword evidence="9 24" id="KW-0479">Metal-binding</keyword>
<keyword evidence="10 26" id="KW-0732">Signal</keyword>
<comment type="catalytic activity">
    <reaction evidence="19">
        <text>L-lysyl-[collagen] + L-methionyl-[collagen] + H2O2 = [collagen]-L-lysyl-N-S-L-methionyl-[collagen] + 2 H2O + H(+)</text>
        <dbReference type="Rhea" id="RHEA:66020"/>
        <dbReference type="Rhea" id="RHEA-COMP:12751"/>
        <dbReference type="Rhea" id="RHEA-COMP:16949"/>
        <dbReference type="Rhea" id="RHEA-COMP:16951"/>
        <dbReference type="ChEBI" id="CHEBI:15377"/>
        <dbReference type="ChEBI" id="CHEBI:15378"/>
        <dbReference type="ChEBI" id="CHEBI:16044"/>
        <dbReference type="ChEBI" id="CHEBI:16240"/>
        <dbReference type="ChEBI" id="CHEBI:29969"/>
        <dbReference type="ChEBI" id="CHEBI:166867"/>
    </reaction>
    <physiologicalReaction direction="left-to-right" evidence="19">
        <dbReference type="Rhea" id="RHEA:66021"/>
    </physiologicalReaction>
</comment>
<proteinExistence type="inferred from homology"/>
<comment type="subcellular location">
    <subcellularLocation>
        <location evidence="2">Cell membrane</location>
    </subcellularLocation>
    <subcellularLocation>
        <location evidence="3">Secreted</location>
    </subcellularLocation>
</comment>
<evidence type="ECO:0000256" key="24">
    <source>
        <dbReference type="PIRSR" id="PIRSR619791-2"/>
    </source>
</evidence>
<evidence type="ECO:0000256" key="25">
    <source>
        <dbReference type="SAM" id="Coils"/>
    </source>
</evidence>
<keyword evidence="5" id="KW-0964">Secreted</keyword>
<dbReference type="PROSITE" id="PS50835">
    <property type="entry name" value="IG_LIKE"/>
    <property type="match status" value="4"/>
</dbReference>
<dbReference type="FunFam" id="1.10.640.10:FF:000001">
    <property type="entry name" value="Peroxidasin homolog"/>
    <property type="match status" value="1"/>
</dbReference>
<evidence type="ECO:0000256" key="13">
    <source>
        <dbReference type="ARBA" id="ARBA00023004"/>
    </source>
</evidence>
<keyword evidence="8 24" id="KW-0349">Heme</keyword>
<dbReference type="GO" id="GO:0006979">
    <property type="term" value="P:response to oxidative stress"/>
    <property type="evidence" value="ECO:0007669"/>
    <property type="project" value="InterPro"/>
</dbReference>
<keyword evidence="17" id="KW-0393">Immunoglobulin domain</keyword>
<dbReference type="PROSITE" id="PS50292">
    <property type="entry name" value="PEROXIDASE_3"/>
    <property type="match status" value="1"/>
</dbReference>